<feature type="domain" description="Baseplate J-like C-terminal" evidence="2">
    <location>
        <begin position="215"/>
        <end position="290"/>
    </location>
</feature>
<dbReference type="InterPro" id="IPR014507">
    <property type="entry name" value="Baseplate_assembly_J_pred"/>
</dbReference>
<accession>A0A0H3B3Z8</accession>
<dbReference type="AlphaFoldDB" id="A0A0H3B3Z8"/>
<protein>
    <submittedName>
        <fullName evidence="3">Baseplate J family protein</fullName>
    </submittedName>
</protein>
<name>A0A0H3B3Z8_YERPY</name>
<dbReference type="EMBL" id="CP000950">
    <property type="protein sequence ID" value="ACA68620.1"/>
    <property type="molecule type" value="Genomic_DNA"/>
</dbReference>
<dbReference type="InterPro" id="IPR052726">
    <property type="entry name" value="Phage_Baseplate_Hub"/>
</dbReference>
<dbReference type="PANTHER" id="PTHR35862">
    <property type="entry name" value="FELS-2 PROPHAGE PROTEIN"/>
    <property type="match status" value="1"/>
</dbReference>
<dbReference type="Pfam" id="PF26079">
    <property type="entry name" value="Baseplate_J_C"/>
    <property type="match status" value="1"/>
</dbReference>
<evidence type="ECO:0000259" key="1">
    <source>
        <dbReference type="Pfam" id="PF26078"/>
    </source>
</evidence>
<dbReference type="KEGG" id="ypy:YPK_2343"/>
<dbReference type="RefSeq" id="WP_011192303.1">
    <property type="nucleotide sequence ID" value="NZ_CP009792.1"/>
</dbReference>
<dbReference type="PANTHER" id="PTHR35862:SF1">
    <property type="entry name" value="FELS-2 PROPHAGE PROTEIN"/>
    <property type="match status" value="1"/>
</dbReference>
<dbReference type="GeneID" id="49786171"/>
<proteinExistence type="predicted"/>
<evidence type="ECO:0000313" key="3">
    <source>
        <dbReference type="EMBL" id="ACA68620.1"/>
    </source>
</evidence>
<feature type="domain" description="Baseplate J-like central" evidence="1">
    <location>
        <begin position="137"/>
        <end position="208"/>
    </location>
</feature>
<reference evidence="3" key="1">
    <citation type="submission" date="2008-02" db="EMBL/GenBank/DDBJ databases">
        <title>Complete sequence of Yersinia pseudotuberculosis YPIII.</title>
        <authorList>
            <consortium name="US DOE Joint Genome Institute"/>
            <person name="Challacombe J.F."/>
            <person name="Bruce D."/>
            <person name="Detter J.C."/>
            <person name="Green L."/>
            <person name="Land M."/>
            <person name="Munk C."/>
            <person name="Lindler L.E."/>
            <person name="Nikolich M.P."/>
            <person name="Brettin T."/>
        </authorList>
    </citation>
    <scope>NUCLEOTIDE SEQUENCE</scope>
    <source>
        <strain evidence="3">YPIII</strain>
    </source>
</reference>
<dbReference type="Pfam" id="PF26078">
    <property type="entry name" value="Baseplate_J_M"/>
    <property type="match status" value="1"/>
</dbReference>
<dbReference type="InterPro" id="IPR058530">
    <property type="entry name" value="Baseplate_J-like_C"/>
</dbReference>
<sequence length="302" mass="32718" precursor="true">MPTIDLSQLPAPRVIESLDFESLLALRKEDFIALYPSEQQAAVRLTLSFESEPIVKLLQETAYRELLLRQRVNEGAQAVMVAYANGSDLDHLGANNGIERLTITSANPDAIPPTAAAMESDDDFRVRIPQAFEGLSVAGPTGAYEYHARSADGRIADASAISPSPACVTVTVLSREGNGTATQYLLDKVFSALNDENVRPVADRLTVNSATIVEYQIDATLYFYPGPEAEPIRAAAEARLQSYISTQRRLGRDIRLSAIYAALHVEGVQRVELIAPLIDVVLDKTQAAHCIGYTLTAGGSDE</sequence>
<dbReference type="PIRSF" id="PIRSF020481">
    <property type="entry name" value="BAP"/>
    <property type="match status" value="1"/>
</dbReference>
<organism evidence="3">
    <name type="scientific">Yersinia pseudotuberculosis serotype O:3 (strain YPIII)</name>
    <dbReference type="NCBI Taxonomy" id="502800"/>
    <lineage>
        <taxon>Bacteria</taxon>
        <taxon>Pseudomonadati</taxon>
        <taxon>Pseudomonadota</taxon>
        <taxon>Gammaproteobacteria</taxon>
        <taxon>Enterobacterales</taxon>
        <taxon>Yersiniaceae</taxon>
        <taxon>Yersinia</taxon>
    </lineage>
</organism>
<evidence type="ECO:0000259" key="2">
    <source>
        <dbReference type="Pfam" id="PF26079"/>
    </source>
</evidence>
<gene>
    <name evidence="3" type="ordered locus">YPK_2343</name>
</gene>
<dbReference type="PATRIC" id="fig|502800.11.peg.3026"/>
<dbReference type="InterPro" id="IPR058531">
    <property type="entry name" value="Baseplate_J_M"/>
</dbReference>